<dbReference type="Pfam" id="PF00419">
    <property type="entry name" value="Fimbrial"/>
    <property type="match status" value="1"/>
</dbReference>
<dbReference type="GO" id="GO:0043709">
    <property type="term" value="P:cell adhesion involved in single-species biofilm formation"/>
    <property type="evidence" value="ECO:0007669"/>
    <property type="project" value="TreeGrafter"/>
</dbReference>
<proteinExistence type="predicted"/>
<keyword evidence="1" id="KW-0732">Signal</keyword>
<dbReference type="Gene3D" id="2.60.40.1090">
    <property type="entry name" value="Fimbrial-type adhesion domain"/>
    <property type="match status" value="1"/>
</dbReference>
<dbReference type="Proteomes" id="UP000494108">
    <property type="component" value="Unassembled WGS sequence"/>
</dbReference>
<reference evidence="3 4" key="1">
    <citation type="submission" date="2020-04" db="EMBL/GenBank/DDBJ databases">
        <authorList>
            <person name="De Canck E."/>
        </authorList>
    </citation>
    <scope>NUCLEOTIDE SEQUENCE [LARGE SCALE GENOMIC DNA]</scope>
    <source>
        <strain evidence="3 4">LMG 3431</strain>
    </source>
</reference>
<sequence length="366" mass="38202">MAALLLWLPGHAWAQADNTAPRVCKGGGNTYTLTLPATVTVPRDVPVGTIFLPPVVGAQFPTVYQCDNSTRNNSAGVSRRSVNLTRSGMTVNYSIGGNNINNSPVYNTGLPGVGMIVAFRNLDTGCAPDIWHDVDTDGSRRGPVEGWPSSGCNGDAAGRTANAGGQWAIGLVKTLGAVQPGLVAGRTVIELALNQRDSSNAGVDYIAKYPTAQHGFVTMSPIQVSVLSCSTPNVTVPMGDYPKSAFKGVGSTTNPVRFKVAVNGCPAAMKSVSIAFAEPNKRYINAAQGVVQLSSDSTAKGIGLKLTQASDGTPMLLDTSGYLLRGYDPVKGGSMEIVFDAAYYQAESKVTPGTANAVVEFTMSYL</sequence>
<evidence type="ECO:0000313" key="3">
    <source>
        <dbReference type="EMBL" id="CAB3653857.1"/>
    </source>
</evidence>
<dbReference type="SUPFAM" id="SSF49401">
    <property type="entry name" value="Bacterial adhesins"/>
    <property type="match status" value="1"/>
</dbReference>
<dbReference type="InterPro" id="IPR036937">
    <property type="entry name" value="Adhesion_dom_fimbrial_sf"/>
</dbReference>
<dbReference type="AlphaFoldDB" id="A0A6S6YYX8"/>
<feature type="domain" description="Fimbrial-type adhesion" evidence="2">
    <location>
        <begin position="231"/>
        <end position="365"/>
    </location>
</feature>
<dbReference type="Gene3D" id="2.60.40.3310">
    <property type="match status" value="1"/>
</dbReference>
<gene>
    <name evidence="3" type="ORF">LMG3431_02995</name>
</gene>
<dbReference type="InterPro" id="IPR050263">
    <property type="entry name" value="Bact_Fimbrial_Adh_Pro"/>
</dbReference>
<protein>
    <recommendedName>
        <fullName evidence="2">Fimbrial-type adhesion domain-containing protein</fullName>
    </recommendedName>
</protein>
<dbReference type="InterPro" id="IPR000259">
    <property type="entry name" value="Adhesion_dom_fimbrial"/>
</dbReference>
<keyword evidence="4" id="KW-1185">Reference proteome</keyword>
<accession>A0A6S6YYX8</accession>
<organism evidence="3 4">
    <name type="scientific">Achromobacter pestifer</name>
    <dbReference type="NCBI Taxonomy" id="1353889"/>
    <lineage>
        <taxon>Bacteria</taxon>
        <taxon>Pseudomonadati</taxon>
        <taxon>Pseudomonadota</taxon>
        <taxon>Betaproteobacteria</taxon>
        <taxon>Burkholderiales</taxon>
        <taxon>Alcaligenaceae</taxon>
        <taxon>Achromobacter</taxon>
    </lineage>
</organism>
<evidence type="ECO:0000256" key="1">
    <source>
        <dbReference type="ARBA" id="ARBA00022729"/>
    </source>
</evidence>
<evidence type="ECO:0000313" key="4">
    <source>
        <dbReference type="Proteomes" id="UP000494108"/>
    </source>
</evidence>
<dbReference type="PANTHER" id="PTHR33420">
    <property type="entry name" value="FIMBRIAL SUBUNIT ELFA-RELATED"/>
    <property type="match status" value="1"/>
</dbReference>
<dbReference type="GO" id="GO:0009289">
    <property type="term" value="C:pilus"/>
    <property type="evidence" value="ECO:0007669"/>
    <property type="project" value="InterPro"/>
</dbReference>
<dbReference type="EMBL" id="CADIJX010000003">
    <property type="protein sequence ID" value="CAB3653857.1"/>
    <property type="molecule type" value="Genomic_DNA"/>
</dbReference>
<dbReference type="InterPro" id="IPR008966">
    <property type="entry name" value="Adhesion_dom_sf"/>
</dbReference>
<name>A0A6S6YYX8_9BURK</name>
<dbReference type="PANTHER" id="PTHR33420:SF3">
    <property type="entry name" value="FIMBRIAL SUBUNIT ELFA"/>
    <property type="match status" value="1"/>
</dbReference>
<evidence type="ECO:0000259" key="2">
    <source>
        <dbReference type="Pfam" id="PF00419"/>
    </source>
</evidence>